<keyword evidence="2" id="KW-1185">Reference proteome</keyword>
<reference evidence="1 2" key="1">
    <citation type="journal article" date="2014" name="BMC Genomics">
        <title>Adaptive genomic structural variation in the grape powdery mildew pathogen, Erysiphe necator.</title>
        <authorList>
            <person name="Jones L."/>
            <person name="Riaz S."/>
            <person name="Morales-Cruz A."/>
            <person name="Amrine K.C."/>
            <person name="McGuire B."/>
            <person name="Gubler W.D."/>
            <person name="Walker M.A."/>
            <person name="Cantu D."/>
        </authorList>
    </citation>
    <scope>NUCLEOTIDE SEQUENCE [LARGE SCALE GENOMIC DNA]</scope>
    <source>
        <strain evidence="2">c</strain>
    </source>
</reference>
<dbReference type="HOGENOM" id="CLU_1235841_0_0_1"/>
<accession>A0A0B1P0M4</accession>
<evidence type="ECO:0000313" key="2">
    <source>
        <dbReference type="Proteomes" id="UP000030854"/>
    </source>
</evidence>
<dbReference type="AlphaFoldDB" id="A0A0B1P0M4"/>
<dbReference type="EMBL" id="JNVN01002246">
    <property type="protein sequence ID" value="KHJ32207.1"/>
    <property type="molecule type" value="Genomic_DNA"/>
</dbReference>
<protein>
    <submittedName>
        <fullName evidence="1">Uncharacterized protein</fullName>
    </submittedName>
</protein>
<sequence length="224" mass="26104">MNPGQFKIPVDKLTKANWRQVLTDLRLWLESKGIFYVCLNEKEYYCSKRNYQSRVPTEIEILTSTVAALQLEKNGKADVLSGTKDHNEVLNHERSIQWDKDASAVIFWLRQCCTNDIDVIEEQGTPKKAWDALYQKYSKVKAGELRQLEREITSFDRSSQAPGKSPEDCFAYLKVLRRRFLLLKPEKKESLNDENLFGYLLDGLSELEWKLTKDTLDAQPKYIM</sequence>
<dbReference type="STRING" id="52586.A0A0B1P0M4"/>
<name>A0A0B1P0M4_UNCNE</name>
<dbReference type="Proteomes" id="UP000030854">
    <property type="component" value="Unassembled WGS sequence"/>
</dbReference>
<organism evidence="1 2">
    <name type="scientific">Uncinula necator</name>
    <name type="common">Grape powdery mildew</name>
    <dbReference type="NCBI Taxonomy" id="52586"/>
    <lineage>
        <taxon>Eukaryota</taxon>
        <taxon>Fungi</taxon>
        <taxon>Dikarya</taxon>
        <taxon>Ascomycota</taxon>
        <taxon>Pezizomycotina</taxon>
        <taxon>Leotiomycetes</taxon>
        <taxon>Erysiphales</taxon>
        <taxon>Erysiphaceae</taxon>
        <taxon>Erysiphe</taxon>
    </lineage>
</organism>
<proteinExistence type="predicted"/>
<gene>
    <name evidence="1" type="ORF">EV44_g3731</name>
</gene>
<comment type="caution">
    <text evidence="1">The sequence shown here is derived from an EMBL/GenBank/DDBJ whole genome shotgun (WGS) entry which is preliminary data.</text>
</comment>
<evidence type="ECO:0000313" key="1">
    <source>
        <dbReference type="EMBL" id="KHJ32207.1"/>
    </source>
</evidence>